<dbReference type="GO" id="GO:0010181">
    <property type="term" value="F:FMN binding"/>
    <property type="evidence" value="ECO:0007669"/>
    <property type="project" value="TreeGrafter"/>
</dbReference>
<gene>
    <name evidence="11" type="primary">aroC</name>
    <name evidence="12" type="ORF">B9J77_00570</name>
</gene>
<dbReference type="Gene3D" id="3.60.150.10">
    <property type="entry name" value="Chorismate synthase AroC"/>
    <property type="match status" value="1"/>
</dbReference>
<keyword evidence="8 11" id="KW-0521">NADP</keyword>
<dbReference type="AlphaFoldDB" id="A0A399G110"/>
<accession>A0A399G110</accession>
<evidence type="ECO:0000256" key="5">
    <source>
        <dbReference type="ARBA" id="ARBA00022630"/>
    </source>
</evidence>
<keyword evidence="6 11" id="KW-0288">FMN</keyword>
<dbReference type="FunFam" id="3.60.150.10:FF:000002">
    <property type="entry name" value="Chorismate synthase"/>
    <property type="match status" value="1"/>
</dbReference>
<dbReference type="GO" id="GO:0008652">
    <property type="term" value="P:amino acid biosynthetic process"/>
    <property type="evidence" value="ECO:0007669"/>
    <property type="project" value="UniProtKB-KW"/>
</dbReference>
<evidence type="ECO:0000256" key="2">
    <source>
        <dbReference type="ARBA" id="ARBA00008014"/>
    </source>
</evidence>
<dbReference type="GO" id="GO:0009073">
    <property type="term" value="P:aromatic amino acid family biosynthetic process"/>
    <property type="evidence" value="ECO:0007669"/>
    <property type="project" value="UniProtKB-KW"/>
</dbReference>
<evidence type="ECO:0000313" key="12">
    <source>
        <dbReference type="EMBL" id="RII01063.1"/>
    </source>
</evidence>
<feature type="binding site" evidence="11">
    <location>
        <position position="46"/>
    </location>
    <ligand>
        <name>NADP(+)</name>
        <dbReference type="ChEBI" id="CHEBI:58349"/>
    </ligand>
</feature>
<evidence type="ECO:0000256" key="3">
    <source>
        <dbReference type="ARBA" id="ARBA00013036"/>
    </source>
</evidence>
<dbReference type="NCBIfam" id="TIGR00033">
    <property type="entry name" value="aroC"/>
    <property type="match status" value="1"/>
</dbReference>
<keyword evidence="4 11" id="KW-0028">Amino-acid biosynthesis</keyword>
<name>A0A399G110_UNCN2</name>
<dbReference type="Pfam" id="PF01264">
    <property type="entry name" value="Chorismate_synt"/>
    <property type="match status" value="1"/>
</dbReference>
<dbReference type="UniPathway" id="UPA00053">
    <property type="reaction ID" value="UER00090"/>
</dbReference>
<dbReference type="EMBL" id="NDHY01000001">
    <property type="protein sequence ID" value="RII01063.1"/>
    <property type="molecule type" value="Genomic_DNA"/>
</dbReference>
<comment type="catalytic activity">
    <reaction evidence="11">
        <text>5-O-(1-carboxyvinyl)-3-phosphoshikimate = chorismate + phosphate</text>
        <dbReference type="Rhea" id="RHEA:21020"/>
        <dbReference type="ChEBI" id="CHEBI:29748"/>
        <dbReference type="ChEBI" id="CHEBI:43474"/>
        <dbReference type="ChEBI" id="CHEBI:57701"/>
        <dbReference type="EC" id="4.2.3.5"/>
    </reaction>
</comment>
<dbReference type="PANTHER" id="PTHR21085:SF0">
    <property type="entry name" value="CHORISMATE SYNTHASE"/>
    <property type="match status" value="1"/>
</dbReference>
<evidence type="ECO:0000256" key="11">
    <source>
        <dbReference type="HAMAP-Rule" id="MF_00300"/>
    </source>
</evidence>
<feature type="binding site" evidence="11">
    <location>
        <begin position="118"/>
        <end position="120"/>
    </location>
    <ligand>
        <name>FMN</name>
        <dbReference type="ChEBI" id="CHEBI:58210"/>
    </ligand>
</feature>
<feature type="binding site" evidence="11">
    <location>
        <begin position="238"/>
        <end position="239"/>
    </location>
    <ligand>
        <name>FMN</name>
        <dbReference type="ChEBI" id="CHEBI:58210"/>
    </ligand>
</feature>
<dbReference type="PIRSF" id="PIRSF001456">
    <property type="entry name" value="Chorismate_synth"/>
    <property type="match status" value="1"/>
</dbReference>
<evidence type="ECO:0000256" key="7">
    <source>
        <dbReference type="ARBA" id="ARBA00022827"/>
    </source>
</evidence>
<dbReference type="EC" id="4.2.3.5" evidence="3 11"/>
<dbReference type="PROSITE" id="PS00788">
    <property type="entry name" value="CHORISMATE_SYNTHASE_2"/>
    <property type="match status" value="1"/>
</dbReference>
<reference evidence="12 13" key="1">
    <citation type="submission" date="2018-08" db="EMBL/GenBank/DDBJ databases">
        <title>Draft genome of candidate division NPL-UPA2 bacterium Unc8 that adapted to ultra-basic serpentinizing groundwater.</title>
        <authorList>
            <person name="Ishii S."/>
            <person name="Suzuki S."/>
            <person name="Nealson K.H."/>
        </authorList>
    </citation>
    <scope>NUCLEOTIDE SEQUENCE [LARGE SCALE GENOMIC DNA]</scope>
    <source>
        <strain evidence="12">Unc8</strain>
    </source>
</reference>
<comment type="pathway">
    <text evidence="1 11">Metabolic intermediate biosynthesis; chorismate biosynthesis; chorismate from D-erythrose 4-phosphate and phosphoenolpyruvate: step 7/7.</text>
</comment>
<feature type="binding site" evidence="11">
    <location>
        <position position="40"/>
    </location>
    <ligand>
        <name>NADP(+)</name>
        <dbReference type="ChEBI" id="CHEBI:58349"/>
    </ligand>
</feature>
<evidence type="ECO:0000256" key="8">
    <source>
        <dbReference type="ARBA" id="ARBA00022857"/>
    </source>
</evidence>
<evidence type="ECO:0000256" key="1">
    <source>
        <dbReference type="ARBA" id="ARBA00005044"/>
    </source>
</evidence>
<dbReference type="GO" id="GO:0009423">
    <property type="term" value="P:chorismate biosynthetic process"/>
    <property type="evidence" value="ECO:0007669"/>
    <property type="project" value="UniProtKB-UniRule"/>
</dbReference>
<keyword evidence="7 11" id="KW-0274">FAD</keyword>
<dbReference type="Proteomes" id="UP000266287">
    <property type="component" value="Unassembled WGS sequence"/>
</dbReference>
<dbReference type="NCBIfam" id="NF003793">
    <property type="entry name" value="PRK05382.1"/>
    <property type="match status" value="1"/>
</dbReference>
<evidence type="ECO:0000256" key="4">
    <source>
        <dbReference type="ARBA" id="ARBA00022605"/>
    </source>
</evidence>
<evidence type="ECO:0000256" key="6">
    <source>
        <dbReference type="ARBA" id="ARBA00022643"/>
    </source>
</evidence>
<proteinExistence type="inferred from homology"/>
<dbReference type="GO" id="GO:0004107">
    <property type="term" value="F:chorismate synthase activity"/>
    <property type="evidence" value="ECO:0007669"/>
    <property type="project" value="UniProtKB-UniRule"/>
</dbReference>
<keyword evidence="5 11" id="KW-0285">Flavoprotein</keyword>
<feature type="binding site" evidence="11">
    <location>
        <begin position="297"/>
        <end position="301"/>
    </location>
    <ligand>
        <name>FMN</name>
        <dbReference type="ChEBI" id="CHEBI:58210"/>
    </ligand>
</feature>
<dbReference type="InterPro" id="IPR000453">
    <property type="entry name" value="Chorismate_synth"/>
</dbReference>
<comment type="function">
    <text evidence="11">Catalyzes the anti-1,4-elimination of the C-3 phosphate and the C-6 proR hydrogen from 5-enolpyruvylshikimate-3-phosphate (EPSP) to yield chorismate, which is the branch point compound that serves as the starting substrate for the three terminal pathways of aromatic amino acid biosynthesis. This reaction introduces a second double bond into the aromatic ring system.</text>
</comment>
<feature type="binding site" evidence="11">
    <location>
        <position position="282"/>
    </location>
    <ligand>
        <name>FMN</name>
        <dbReference type="ChEBI" id="CHEBI:58210"/>
    </ligand>
</feature>
<keyword evidence="10 11" id="KW-0456">Lyase</keyword>
<evidence type="ECO:0000313" key="13">
    <source>
        <dbReference type="Proteomes" id="UP000266287"/>
    </source>
</evidence>
<feature type="binding site" evidence="11">
    <location>
        <position position="323"/>
    </location>
    <ligand>
        <name>FMN</name>
        <dbReference type="ChEBI" id="CHEBI:58210"/>
    </ligand>
</feature>
<protein>
    <recommendedName>
        <fullName evidence="3 11">Chorismate synthase</fullName>
        <shortName evidence="11">CS</shortName>
        <ecNumber evidence="3 11">4.2.3.5</ecNumber>
    </recommendedName>
    <alternativeName>
        <fullName evidence="11">5-enolpyruvylshikimate-3-phosphate phospholyase</fullName>
    </alternativeName>
</protein>
<comment type="similarity">
    <text evidence="2 11">Belongs to the chorismate synthase family.</text>
</comment>
<dbReference type="CDD" id="cd07304">
    <property type="entry name" value="Chorismate_synthase"/>
    <property type="match status" value="1"/>
</dbReference>
<evidence type="ECO:0000256" key="10">
    <source>
        <dbReference type="ARBA" id="ARBA00023239"/>
    </source>
</evidence>
<comment type="cofactor">
    <cofactor evidence="11">
        <name>FMNH2</name>
        <dbReference type="ChEBI" id="CHEBI:57618"/>
    </cofactor>
    <text evidence="11">Reduced FMN (FMNH(2)).</text>
</comment>
<dbReference type="HAMAP" id="MF_00300">
    <property type="entry name" value="Chorismate_synth"/>
    <property type="match status" value="1"/>
</dbReference>
<keyword evidence="9 11" id="KW-0057">Aromatic amino acid biosynthesis</keyword>
<dbReference type="InterPro" id="IPR035904">
    <property type="entry name" value="Chorismate_synth_AroC_sf"/>
</dbReference>
<dbReference type="SUPFAM" id="SSF103263">
    <property type="entry name" value="Chorismate synthase, AroC"/>
    <property type="match status" value="1"/>
</dbReference>
<organism evidence="12 13">
    <name type="scientific">candidate division NPL-UPA2 bacterium Unc8</name>
    <dbReference type="NCBI Taxonomy" id="1980939"/>
    <lineage>
        <taxon>Bacteria</taxon>
    </lineage>
</organism>
<sequence>MIRYLTAGESHGEALITIVDSFPSGIELNEGDIDTELHRRQGGYGRSRRMKIEKDSAKVLSGTRGGKTTGSPITIIISNKDWKNWKEEEKITAPRPGHADLSGAIKYGEADLRNVSERASARETAARTAVGALAKTLLREFGISVLSHVISIGGVRARAAKVTPEKIIEAQKRALLSCIDPAAEELMIAEIDKAAAKGDSLGGVFEIIVRGVPIGLGSYAHWDRRLDGRLSQAVMSIQAIKGVEIGLGFDAARKVGSKVHDEIFYNKHSFYRKTNNAGGIEGGVTNGEQIIIRAAMKPIPTLQTPLKTVDIITKKTVTATKERADVCAVPAASVVGEAVIAIEIARAMQDKFGGDALGEMKRNYVSYQDYIREL</sequence>
<evidence type="ECO:0000256" key="9">
    <source>
        <dbReference type="ARBA" id="ARBA00023141"/>
    </source>
</evidence>
<dbReference type="InterPro" id="IPR020541">
    <property type="entry name" value="Chorismate_synthase_CS"/>
</dbReference>
<comment type="caution">
    <text evidence="12">The sequence shown here is derived from an EMBL/GenBank/DDBJ whole genome shotgun (WGS) entry which is preliminary data.</text>
</comment>
<dbReference type="PANTHER" id="PTHR21085">
    <property type="entry name" value="CHORISMATE SYNTHASE"/>
    <property type="match status" value="1"/>
</dbReference>
<comment type="subunit">
    <text evidence="11">Homotetramer.</text>
</comment>
<dbReference type="GO" id="GO:0005829">
    <property type="term" value="C:cytosol"/>
    <property type="evidence" value="ECO:0007669"/>
    <property type="project" value="TreeGrafter"/>
</dbReference>